<keyword evidence="1" id="KW-1133">Transmembrane helix</keyword>
<proteinExistence type="predicted"/>
<organism evidence="3 4">
    <name type="scientific">Algoriphagus pacificus</name>
    <dbReference type="NCBI Taxonomy" id="2811234"/>
    <lineage>
        <taxon>Bacteria</taxon>
        <taxon>Pseudomonadati</taxon>
        <taxon>Bacteroidota</taxon>
        <taxon>Cytophagia</taxon>
        <taxon>Cytophagales</taxon>
        <taxon>Cyclobacteriaceae</taxon>
        <taxon>Algoriphagus</taxon>
    </lineage>
</organism>
<protein>
    <submittedName>
        <fullName evidence="3">Helix-turn-helix transcriptional regulator</fullName>
    </submittedName>
</protein>
<dbReference type="PROSITE" id="PS50943">
    <property type="entry name" value="HTH_CROC1"/>
    <property type="match status" value="1"/>
</dbReference>
<evidence type="ECO:0000256" key="1">
    <source>
        <dbReference type="SAM" id="Phobius"/>
    </source>
</evidence>
<dbReference type="Pfam" id="PF01381">
    <property type="entry name" value="HTH_3"/>
    <property type="match status" value="1"/>
</dbReference>
<feature type="transmembrane region" description="Helical" evidence="1">
    <location>
        <begin position="206"/>
        <end position="225"/>
    </location>
</feature>
<comment type="caution">
    <text evidence="3">The sequence shown here is derived from an EMBL/GenBank/DDBJ whole genome shotgun (WGS) entry which is preliminary data.</text>
</comment>
<dbReference type="SMART" id="SM00530">
    <property type="entry name" value="HTH_XRE"/>
    <property type="match status" value="1"/>
</dbReference>
<keyword evidence="4" id="KW-1185">Reference proteome</keyword>
<dbReference type="InterPro" id="IPR010982">
    <property type="entry name" value="Lambda_DNA-bd_dom_sf"/>
</dbReference>
<keyword evidence="1" id="KW-0812">Transmembrane</keyword>
<dbReference type="EMBL" id="JAFKCU010000002">
    <property type="protein sequence ID" value="MBN7815728.1"/>
    <property type="molecule type" value="Genomic_DNA"/>
</dbReference>
<feature type="domain" description="HTH cro/C1-type" evidence="2">
    <location>
        <begin position="10"/>
        <end position="58"/>
    </location>
</feature>
<sequence length="262" mass="29290">MKQPELGKKVSELRKAKGMTQEELVEKCNLNVRTVQRIEAGEVTPRSYTVKALFEALEYHWENEKTDENQITAKPSPLLYGAVGAAILYFFLSILELGLDQENLGGELSYSLIGYSLIKTGSYMFYVVFLLGWLKLVKTFPNTILNIALWAMIGANVIWYLIDMISLFTDAISFGDLYMLKISSFGFLYAFLGFGYLAYKKQFSSVATIMGALLIVAGALMFTGVGVFLALIPWTLAEIVQIGLMVYLIQKIGRNSSPELSF</sequence>
<dbReference type="Gene3D" id="1.10.260.40">
    <property type="entry name" value="lambda repressor-like DNA-binding domains"/>
    <property type="match status" value="1"/>
</dbReference>
<evidence type="ECO:0000259" key="2">
    <source>
        <dbReference type="PROSITE" id="PS50943"/>
    </source>
</evidence>
<feature type="transmembrane region" description="Helical" evidence="1">
    <location>
        <begin position="110"/>
        <end position="131"/>
    </location>
</feature>
<feature type="transmembrane region" description="Helical" evidence="1">
    <location>
        <begin position="78"/>
        <end position="98"/>
    </location>
</feature>
<dbReference type="CDD" id="cd00093">
    <property type="entry name" value="HTH_XRE"/>
    <property type="match status" value="1"/>
</dbReference>
<evidence type="ECO:0000313" key="3">
    <source>
        <dbReference type="EMBL" id="MBN7815728.1"/>
    </source>
</evidence>
<gene>
    <name evidence="3" type="ORF">J0A69_09820</name>
</gene>
<feature type="transmembrane region" description="Helical" evidence="1">
    <location>
        <begin position="143"/>
        <end position="162"/>
    </location>
</feature>
<feature type="transmembrane region" description="Helical" evidence="1">
    <location>
        <begin position="182"/>
        <end position="199"/>
    </location>
</feature>
<evidence type="ECO:0000313" key="4">
    <source>
        <dbReference type="Proteomes" id="UP000664480"/>
    </source>
</evidence>
<keyword evidence="1" id="KW-0472">Membrane</keyword>
<dbReference type="RefSeq" id="WP_206586381.1">
    <property type="nucleotide sequence ID" value="NZ_JAFKCU010000002.1"/>
</dbReference>
<accession>A0ABS3CF51</accession>
<dbReference type="SUPFAM" id="SSF47413">
    <property type="entry name" value="lambda repressor-like DNA-binding domains"/>
    <property type="match status" value="1"/>
</dbReference>
<dbReference type="InterPro" id="IPR001387">
    <property type="entry name" value="Cro/C1-type_HTH"/>
</dbReference>
<name>A0ABS3CF51_9BACT</name>
<reference evidence="3 4" key="1">
    <citation type="submission" date="2021-03" db="EMBL/GenBank/DDBJ databases">
        <title>novel species isolated from a fishpond in China.</title>
        <authorList>
            <person name="Lu H."/>
            <person name="Cai Z."/>
        </authorList>
    </citation>
    <scope>NUCLEOTIDE SEQUENCE [LARGE SCALE GENOMIC DNA]</scope>
    <source>
        <strain evidence="3 4">YJ13C</strain>
    </source>
</reference>
<dbReference type="Proteomes" id="UP000664480">
    <property type="component" value="Unassembled WGS sequence"/>
</dbReference>